<accession>A0A318P206</accession>
<organism evidence="2 3">
    <name type="scientific">Serratia plymuthica</name>
    <dbReference type="NCBI Taxonomy" id="82996"/>
    <lineage>
        <taxon>Bacteria</taxon>
        <taxon>Pseudomonadati</taxon>
        <taxon>Pseudomonadota</taxon>
        <taxon>Gammaproteobacteria</taxon>
        <taxon>Enterobacterales</taxon>
        <taxon>Yersiniaceae</taxon>
        <taxon>Serratia</taxon>
    </lineage>
</organism>
<keyword evidence="1" id="KW-0472">Membrane</keyword>
<comment type="caution">
    <text evidence="2">The sequence shown here is derived from an EMBL/GenBank/DDBJ whole genome shotgun (WGS) entry which is preliminary data.</text>
</comment>
<evidence type="ECO:0000313" key="3">
    <source>
        <dbReference type="Proteomes" id="UP000248196"/>
    </source>
</evidence>
<sequence length="63" mass="7120">MNGCIKKSMGYAFTLFTCICTIKYINTLNGLDGFVTFVLMLFASMLIGVLIVFIERVRMSKLQ</sequence>
<name>A0A318P206_SERPL</name>
<keyword evidence="1" id="KW-1133">Transmembrane helix</keyword>
<feature type="transmembrane region" description="Helical" evidence="1">
    <location>
        <begin position="9"/>
        <end position="28"/>
    </location>
</feature>
<gene>
    <name evidence="2" type="ORF">CT690_02165</name>
</gene>
<dbReference type="AlphaFoldDB" id="A0A318P206"/>
<dbReference type="EMBL" id="PESE01000001">
    <property type="protein sequence ID" value="PYD40110.1"/>
    <property type="molecule type" value="Genomic_DNA"/>
</dbReference>
<dbReference type="Proteomes" id="UP000248196">
    <property type="component" value="Unassembled WGS sequence"/>
</dbReference>
<protein>
    <submittedName>
        <fullName evidence="2">Uncharacterized protein</fullName>
    </submittedName>
</protein>
<evidence type="ECO:0000313" key="2">
    <source>
        <dbReference type="EMBL" id="PYD40110.1"/>
    </source>
</evidence>
<evidence type="ECO:0000256" key="1">
    <source>
        <dbReference type="SAM" id="Phobius"/>
    </source>
</evidence>
<feature type="transmembrane region" description="Helical" evidence="1">
    <location>
        <begin position="34"/>
        <end position="54"/>
    </location>
</feature>
<reference evidence="2 3" key="1">
    <citation type="submission" date="2017-11" db="EMBL/GenBank/DDBJ databases">
        <title>Genome sequence of the oocydin A producing rhizobacterium Serratia plymuthica 4Rx5.</title>
        <authorList>
            <person name="Matilla M.A."/>
            <person name="Udaondo Z."/>
            <person name="Salmond G.P.C."/>
        </authorList>
    </citation>
    <scope>NUCLEOTIDE SEQUENCE [LARGE SCALE GENOMIC DNA]</scope>
    <source>
        <strain evidence="2 3">4Rx5</strain>
    </source>
</reference>
<keyword evidence="1" id="KW-0812">Transmembrane</keyword>
<proteinExistence type="predicted"/>